<comment type="caution">
    <text evidence="1">The sequence shown here is derived from an EMBL/GenBank/DDBJ whole genome shotgun (WGS) entry which is preliminary data.</text>
</comment>
<dbReference type="Proteomes" id="UP001270362">
    <property type="component" value="Unassembled WGS sequence"/>
</dbReference>
<reference evidence="1" key="2">
    <citation type="submission" date="2023-06" db="EMBL/GenBank/DDBJ databases">
        <authorList>
            <consortium name="Lawrence Berkeley National Laboratory"/>
            <person name="Haridas S."/>
            <person name="Hensen N."/>
            <person name="Bonometti L."/>
            <person name="Westerberg I."/>
            <person name="Brannstrom I.O."/>
            <person name="Guillou S."/>
            <person name="Cros-Aarteil S."/>
            <person name="Calhoun S."/>
            <person name="Kuo A."/>
            <person name="Mondo S."/>
            <person name="Pangilinan J."/>
            <person name="Riley R."/>
            <person name="Labutti K."/>
            <person name="Andreopoulos B."/>
            <person name="Lipzen A."/>
            <person name="Chen C."/>
            <person name="Yanf M."/>
            <person name="Daum C."/>
            <person name="Ng V."/>
            <person name="Clum A."/>
            <person name="Steindorff A."/>
            <person name="Ohm R."/>
            <person name="Martin F."/>
            <person name="Silar P."/>
            <person name="Natvig D."/>
            <person name="Lalanne C."/>
            <person name="Gautier V."/>
            <person name="Ament-Velasquez S.L."/>
            <person name="Kruys A."/>
            <person name="Hutchinson M.I."/>
            <person name="Powell A.J."/>
            <person name="Barry K."/>
            <person name="Miller A.N."/>
            <person name="Grigoriev I.V."/>
            <person name="Debuchy R."/>
            <person name="Gladieux P."/>
            <person name="Thoren M.H."/>
            <person name="Johannesson H."/>
        </authorList>
    </citation>
    <scope>NUCLEOTIDE SEQUENCE</scope>
    <source>
        <strain evidence="1">CBS 314.62</strain>
    </source>
</reference>
<dbReference type="EMBL" id="JAULSO010000006">
    <property type="protein sequence ID" value="KAK3681824.1"/>
    <property type="molecule type" value="Genomic_DNA"/>
</dbReference>
<protein>
    <submittedName>
        <fullName evidence="1">Uncharacterized protein</fullName>
    </submittedName>
</protein>
<organism evidence="1 2">
    <name type="scientific">Podospora appendiculata</name>
    <dbReference type="NCBI Taxonomy" id="314037"/>
    <lineage>
        <taxon>Eukaryota</taxon>
        <taxon>Fungi</taxon>
        <taxon>Dikarya</taxon>
        <taxon>Ascomycota</taxon>
        <taxon>Pezizomycotina</taxon>
        <taxon>Sordariomycetes</taxon>
        <taxon>Sordariomycetidae</taxon>
        <taxon>Sordariales</taxon>
        <taxon>Podosporaceae</taxon>
        <taxon>Podospora</taxon>
    </lineage>
</organism>
<sequence length="70" mass="7982">MEMEIGNSTISGQARRRMLMATTLRQRAIRISVWLTKIKLGKDDGCLADLRVTDPRHDKKRIEMAKGSLL</sequence>
<evidence type="ECO:0000313" key="1">
    <source>
        <dbReference type="EMBL" id="KAK3681824.1"/>
    </source>
</evidence>
<evidence type="ECO:0000313" key="2">
    <source>
        <dbReference type="Proteomes" id="UP001270362"/>
    </source>
</evidence>
<proteinExistence type="predicted"/>
<accession>A0AAE1C7S4</accession>
<gene>
    <name evidence="1" type="ORF">B0T22DRAFT_472887</name>
</gene>
<feature type="non-terminal residue" evidence="1">
    <location>
        <position position="1"/>
    </location>
</feature>
<name>A0AAE1C7S4_9PEZI</name>
<reference evidence="1" key="1">
    <citation type="journal article" date="2023" name="Mol. Phylogenet. Evol.">
        <title>Genome-scale phylogeny and comparative genomics of the fungal order Sordariales.</title>
        <authorList>
            <person name="Hensen N."/>
            <person name="Bonometti L."/>
            <person name="Westerberg I."/>
            <person name="Brannstrom I.O."/>
            <person name="Guillou S."/>
            <person name="Cros-Aarteil S."/>
            <person name="Calhoun S."/>
            <person name="Haridas S."/>
            <person name="Kuo A."/>
            <person name="Mondo S."/>
            <person name="Pangilinan J."/>
            <person name="Riley R."/>
            <person name="LaButti K."/>
            <person name="Andreopoulos B."/>
            <person name="Lipzen A."/>
            <person name="Chen C."/>
            <person name="Yan M."/>
            <person name="Daum C."/>
            <person name="Ng V."/>
            <person name="Clum A."/>
            <person name="Steindorff A."/>
            <person name="Ohm R.A."/>
            <person name="Martin F."/>
            <person name="Silar P."/>
            <person name="Natvig D.O."/>
            <person name="Lalanne C."/>
            <person name="Gautier V."/>
            <person name="Ament-Velasquez S.L."/>
            <person name="Kruys A."/>
            <person name="Hutchinson M.I."/>
            <person name="Powell A.J."/>
            <person name="Barry K."/>
            <person name="Miller A.N."/>
            <person name="Grigoriev I.V."/>
            <person name="Debuchy R."/>
            <person name="Gladieux P."/>
            <person name="Hiltunen Thoren M."/>
            <person name="Johannesson H."/>
        </authorList>
    </citation>
    <scope>NUCLEOTIDE SEQUENCE</scope>
    <source>
        <strain evidence="1">CBS 314.62</strain>
    </source>
</reference>
<keyword evidence="2" id="KW-1185">Reference proteome</keyword>
<dbReference type="AlphaFoldDB" id="A0AAE1C7S4"/>